<protein>
    <recommendedName>
        <fullName evidence="3">DUF937 domain-containing protein</fullName>
    </recommendedName>
</protein>
<accession>A0A2N7W636</accession>
<gene>
    <name evidence="1" type="ORF">C0Z19_11055</name>
</gene>
<evidence type="ECO:0000313" key="1">
    <source>
        <dbReference type="EMBL" id="PMS24870.1"/>
    </source>
</evidence>
<dbReference type="SUPFAM" id="SSF140804">
    <property type="entry name" value="YidB-like"/>
    <property type="match status" value="1"/>
</dbReference>
<dbReference type="AlphaFoldDB" id="A0A2N7W636"/>
<keyword evidence="2" id="KW-1185">Reference proteome</keyword>
<dbReference type="InterPro" id="IPR045372">
    <property type="entry name" value="YidB"/>
</dbReference>
<sequence length="158" mass="15752">MGLLDMLGSALGQGNADGQPHQTILTAVMELINNQPGGLQGLIQKFEQNGAGGVVQSWISGEANQAVSPETLQNVLGSGALNDLAGKVGVTPEQASALLAQVLPKVVDHATPNGEVPPSGQIDVASVLGSIGQAGGIGALVEGFLSRKNNPASPGDTA</sequence>
<dbReference type="Proteomes" id="UP000235347">
    <property type="component" value="Unassembled WGS sequence"/>
</dbReference>
<dbReference type="InterPro" id="IPR027405">
    <property type="entry name" value="YidB-like"/>
</dbReference>
<organism evidence="1 2">
    <name type="scientific">Trinickia soli</name>
    <dbReference type="NCBI Taxonomy" id="380675"/>
    <lineage>
        <taxon>Bacteria</taxon>
        <taxon>Pseudomonadati</taxon>
        <taxon>Pseudomonadota</taxon>
        <taxon>Betaproteobacteria</taxon>
        <taxon>Burkholderiales</taxon>
        <taxon>Burkholderiaceae</taxon>
        <taxon>Trinickia</taxon>
    </lineage>
</organism>
<dbReference type="Pfam" id="PF20159">
    <property type="entry name" value="YidB"/>
    <property type="match status" value="1"/>
</dbReference>
<dbReference type="EMBL" id="PNYB01000008">
    <property type="protein sequence ID" value="PMS24870.1"/>
    <property type="molecule type" value="Genomic_DNA"/>
</dbReference>
<dbReference type="RefSeq" id="WP_102609873.1">
    <property type="nucleotide sequence ID" value="NZ_CADIKD010000002.1"/>
</dbReference>
<comment type="caution">
    <text evidence="1">The sequence shown here is derived from an EMBL/GenBank/DDBJ whole genome shotgun (WGS) entry which is preliminary data.</text>
</comment>
<evidence type="ECO:0000313" key="2">
    <source>
        <dbReference type="Proteomes" id="UP000235347"/>
    </source>
</evidence>
<name>A0A2N7W636_9BURK</name>
<reference evidence="1 2" key="1">
    <citation type="submission" date="2018-01" db="EMBL/GenBank/DDBJ databases">
        <title>Whole genome analyses suggest that Burkholderia sensu lato contains two further novel genera in the rhizoxinica-symbiotica group Mycetohabitans gen. nov., and Trinickia gen. nov.: implications for the evolution of diazotrophy and nodulation in the Burkholderiaceae.</title>
        <authorList>
            <person name="Estrada-de los Santos P."/>
            <person name="Palmer M."/>
            <person name="Chavez-Ramirez B."/>
            <person name="Beukes C."/>
            <person name="Steenkamp E.T."/>
            <person name="Hirsch A.M."/>
            <person name="Manyaka P."/>
            <person name="Maluk M."/>
            <person name="Lafos M."/>
            <person name="Crook M."/>
            <person name="Gross E."/>
            <person name="Simon M.F."/>
            <person name="Bueno dos Reis Junior F."/>
            <person name="Poole P.S."/>
            <person name="Venter S.N."/>
            <person name="James E.K."/>
        </authorList>
    </citation>
    <scope>NUCLEOTIDE SEQUENCE [LARGE SCALE GENOMIC DNA]</scope>
    <source>
        <strain evidence="1 2">GP25-8</strain>
    </source>
</reference>
<proteinExistence type="predicted"/>
<evidence type="ECO:0008006" key="3">
    <source>
        <dbReference type="Google" id="ProtNLM"/>
    </source>
</evidence>
<dbReference type="Gene3D" id="1.10.10.690">
    <property type="entry name" value="YidB-like"/>
    <property type="match status" value="1"/>
</dbReference>